<dbReference type="EMBL" id="GAKP01007265">
    <property type="protein sequence ID" value="JAC51687.1"/>
    <property type="molecule type" value="Transcribed_RNA"/>
</dbReference>
<organism evidence="11">
    <name type="scientific">Bactrocera dorsalis</name>
    <name type="common">Oriental fruit fly</name>
    <name type="synonym">Dacus dorsalis</name>
    <dbReference type="NCBI Taxonomy" id="27457"/>
    <lineage>
        <taxon>Eukaryota</taxon>
        <taxon>Metazoa</taxon>
        <taxon>Ecdysozoa</taxon>
        <taxon>Arthropoda</taxon>
        <taxon>Hexapoda</taxon>
        <taxon>Insecta</taxon>
        <taxon>Pterygota</taxon>
        <taxon>Neoptera</taxon>
        <taxon>Endopterygota</taxon>
        <taxon>Diptera</taxon>
        <taxon>Brachycera</taxon>
        <taxon>Muscomorpha</taxon>
        <taxon>Tephritoidea</taxon>
        <taxon>Tephritidae</taxon>
        <taxon>Bactrocera</taxon>
        <taxon>Bactrocera</taxon>
    </lineage>
</organism>
<comment type="similarity">
    <text evidence="2 10">Belongs to the mitochondrial carrier (TC 2.A.29) family.</text>
</comment>
<dbReference type="GeneID" id="105223621"/>
<evidence type="ECO:0000256" key="9">
    <source>
        <dbReference type="PROSITE-ProRule" id="PRU00282"/>
    </source>
</evidence>
<dbReference type="Proteomes" id="UP001652620">
    <property type="component" value="Chromosome 5"/>
</dbReference>
<evidence type="ECO:0000256" key="6">
    <source>
        <dbReference type="ARBA" id="ARBA00022989"/>
    </source>
</evidence>
<sequence length="326" mass="36429">MAALDPTFVNINDNDENKEVNEWIRFGMRLAVSAALHPFEYSKVLIQLGYEPIPARPGTSLLGKPIMVLPNIFQYAGYIRKMDGFYGCYRGLAPKLVGSIVSMIFSEKIADRVGLPAIDDKDKDDNDLTDEELYVQFKVNLKRDVVLSVSGIIVSHPFHVISLRMMAQFIGRETLYQSIFGSIKEIYKTEGVLGFFSGLVPKLLCDVVCLVLTSTTVFVLNKYVIKDKIGRQYNAGFVQFAFSSILYPFQVVSSCMAVTGSRLMAGRPPVMPEYKNWVDCWNDLQARGELKRGTSLFWRSVGGSSKIVGAGRRGDFAPLPTIAKYQ</sequence>
<keyword evidence="4" id="KW-0677">Repeat</keyword>
<dbReference type="OrthoDB" id="10253709at2759"/>
<dbReference type="GO" id="GO:0005741">
    <property type="term" value="C:mitochondrial outer membrane"/>
    <property type="evidence" value="ECO:0007669"/>
    <property type="project" value="UniProtKB-SubCell"/>
</dbReference>
<evidence type="ECO:0000313" key="12">
    <source>
        <dbReference type="Proteomes" id="UP001652620"/>
    </source>
</evidence>
<comment type="subcellular location">
    <subcellularLocation>
        <location evidence="1">Mitochondrion outer membrane</location>
        <topology evidence="1">Multi-pass membrane protein</topology>
    </subcellularLocation>
</comment>
<keyword evidence="8 9" id="KW-0472">Membrane</keyword>
<dbReference type="KEGG" id="bdr:105223621"/>
<evidence type="ECO:0000256" key="7">
    <source>
        <dbReference type="ARBA" id="ARBA00023128"/>
    </source>
</evidence>
<dbReference type="PANTHER" id="PTHR10780:SF18">
    <property type="entry name" value="LD43650P"/>
    <property type="match status" value="1"/>
</dbReference>
<evidence type="ECO:0000256" key="5">
    <source>
        <dbReference type="ARBA" id="ARBA00022787"/>
    </source>
</evidence>
<keyword evidence="10" id="KW-0813">Transport</keyword>
<evidence type="ECO:0000313" key="13">
    <source>
        <dbReference type="RefSeq" id="XP_011199682.1"/>
    </source>
</evidence>
<keyword evidence="3 9" id="KW-0812">Transmembrane</keyword>
<dbReference type="InterPro" id="IPR018108">
    <property type="entry name" value="MCP_transmembrane"/>
</dbReference>
<protein>
    <submittedName>
        <fullName evidence="13">Mitochondrial carrier homolog 2</fullName>
    </submittedName>
    <submittedName>
        <fullName evidence="11">Mitochondrial carrier-like protein 2</fullName>
    </submittedName>
</protein>
<reference evidence="11" key="1">
    <citation type="journal article" date="2014" name="BMC Genomics">
        <title>Characterizing the developmental transcriptome of the oriental fruit fly, Bactrocera dorsalis (Diptera: Tephritidae) through comparative genomic analysis with Drosophila melanogaster utilizing modENCODE datasets.</title>
        <authorList>
            <person name="Geib S.M."/>
            <person name="Calla B."/>
            <person name="Hall B."/>
            <person name="Hou S."/>
            <person name="Manoukis N.C."/>
        </authorList>
    </citation>
    <scope>NUCLEOTIDE SEQUENCE</scope>
    <source>
        <strain evidence="11">Punador</strain>
    </source>
</reference>
<name>A0A034WBN4_BACDO</name>
<evidence type="ECO:0000256" key="10">
    <source>
        <dbReference type="RuleBase" id="RU000488"/>
    </source>
</evidence>
<keyword evidence="5" id="KW-1000">Mitochondrion outer membrane</keyword>
<dbReference type="PANTHER" id="PTHR10780">
    <property type="entry name" value="MITOCHONDRIAL CARRIER HOMOLOG"/>
    <property type="match status" value="1"/>
</dbReference>
<evidence type="ECO:0000313" key="11">
    <source>
        <dbReference type="EMBL" id="JAC51687.1"/>
    </source>
</evidence>
<keyword evidence="6" id="KW-1133">Transmembrane helix</keyword>
<evidence type="ECO:0000256" key="1">
    <source>
        <dbReference type="ARBA" id="ARBA00004374"/>
    </source>
</evidence>
<dbReference type="InterPro" id="IPR023395">
    <property type="entry name" value="MCP_dom_sf"/>
</dbReference>
<proteinExistence type="inferred from homology"/>
<gene>
    <name evidence="11" type="primary">MTCH2</name>
    <name evidence="13" type="synonym">LOC105223621</name>
</gene>
<keyword evidence="12" id="KW-1185">Reference proteome</keyword>
<dbReference type="SUPFAM" id="SSF103506">
    <property type="entry name" value="Mitochondrial carrier"/>
    <property type="match status" value="1"/>
</dbReference>
<evidence type="ECO:0000256" key="2">
    <source>
        <dbReference type="ARBA" id="ARBA00006375"/>
    </source>
</evidence>
<dbReference type="PROSITE" id="PS50920">
    <property type="entry name" value="SOLCAR"/>
    <property type="match status" value="1"/>
</dbReference>
<evidence type="ECO:0000256" key="4">
    <source>
        <dbReference type="ARBA" id="ARBA00022737"/>
    </source>
</evidence>
<dbReference type="OMA" id="TSHEMVM"/>
<keyword evidence="7" id="KW-0496">Mitochondrion</keyword>
<accession>A0A034WBN4</accession>
<dbReference type="Gene3D" id="1.50.40.10">
    <property type="entry name" value="Mitochondrial carrier domain"/>
    <property type="match status" value="1"/>
</dbReference>
<reference evidence="13" key="2">
    <citation type="submission" date="2025-04" db="UniProtKB">
        <authorList>
            <consortium name="RefSeq"/>
        </authorList>
    </citation>
    <scope>IDENTIFICATION</scope>
    <source>
        <strain evidence="13">Punador</strain>
    </source>
</reference>
<evidence type="ECO:0000256" key="3">
    <source>
        <dbReference type="ARBA" id="ARBA00022692"/>
    </source>
</evidence>
<dbReference type="AlphaFoldDB" id="A0A034WBN4"/>
<dbReference type="RefSeq" id="XP_011199682.1">
    <property type="nucleotide sequence ID" value="XM_011201380.3"/>
</dbReference>
<evidence type="ECO:0000256" key="8">
    <source>
        <dbReference type="ARBA" id="ARBA00023136"/>
    </source>
</evidence>
<feature type="repeat" description="Solcar" evidence="9">
    <location>
        <begin position="138"/>
        <end position="223"/>
    </location>
</feature>
<dbReference type="Pfam" id="PF00153">
    <property type="entry name" value="Mito_carr"/>
    <property type="match status" value="1"/>
</dbReference>
<dbReference type="CTD" id="38026"/>